<dbReference type="InterPro" id="IPR006665">
    <property type="entry name" value="OmpA-like"/>
</dbReference>
<evidence type="ECO:0000256" key="4">
    <source>
        <dbReference type="ARBA" id="ARBA00023136"/>
    </source>
</evidence>
<dbReference type="FunFam" id="2.40.420.20:FF:000001">
    <property type="entry name" value="Efflux RND transporter periplasmic adaptor subunit"/>
    <property type="match status" value="1"/>
</dbReference>
<dbReference type="SUPFAM" id="SSF111369">
    <property type="entry name" value="HlyD-like secretion proteins"/>
    <property type="match status" value="1"/>
</dbReference>
<dbReference type="AlphaFoldDB" id="A0A1W6LFB7"/>
<evidence type="ECO:0000256" key="3">
    <source>
        <dbReference type="ARBA" id="ARBA00009477"/>
    </source>
</evidence>
<evidence type="ECO:0000256" key="1">
    <source>
        <dbReference type="ARBA" id="ARBA00004196"/>
    </source>
</evidence>
<reference evidence="5 6" key="1">
    <citation type="submission" date="2016-04" db="EMBL/GenBank/DDBJ databases">
        <title>Complete genome sequence of natural rubber-degrading, novel Gram-negative bacterium, Rhizobacter gummiphilus strain NS21.</title>
        <authorList>
            <person name="Tabata M."/>
            <person name="Kasai D."/>
            <person name="Fukuda M."/>
        </authorList>
    </citation>
    <scope>NUCLEOTIDE SEQUENCE [LARGE SCALE GENOMIC DNA]</scope>
    <source>
        <strain evidence="5 6">NS21</strain>
    </source>
</reference>
<dbReference type="Gene3D" id="1.10.287.470">
    <property type="entry name" value="Helix hairpin bin"/>
    <property type="match status" value="1"/>
</dbReference>
<dbReference type="Gene3D" id="2.40.420.20">
    <property type="match status" value="1"/>
</dbReference>
<dbReference type="PROSITE" id="PS51257">
    <property type="entry name" value="PROKAR_LIPOPROTEIN"/>
    <property type="match status" value="1"/>
</dbReference>
<dbReference type="InterPro" id="IPR058625">
    <property type="entry name" value="MdtA-like_BSH"/>
</dbReference>
<organism evidence="5 6">
    <name type="scientific">Piscinibacter gummiphilus</name>
    <dbReference type="NCBI Taxonomy" id="946333"/>
    <lineage>
        <taxon>Bacteria</taxon>
        <taxon>Pseudomonadati</taxon>
        <taxon>Pseudomonadota</taxon>
        <taxon>Betaproteobacteria</taxon>
        <taxon>Burkholderiales</taxon>
        <taxon>Sphaerotilaceae</taxon>
        <taxon>Piscinibacter</taxon>
    </lineage>
</organism>
<protein>
    <submittedName>
        <fullName evidence="5">Uncharacterized protein</fullName>
    </submittedName>
</protein>
<dbReference type="Gene3D" id="2.40.30.170">
    <property type="match status" value="1"/>
</dbReference>
<gene>
    <name evidence="5" type="ORF">A4W93_24850</name>
</gene>
<dbReference type="CDD" id="cd07185">
    <property type="entry name" value="OmpA_C-like"/>
    <property type="match status" value="1"/>
</dbReference>
<dbReference type="PRINTS" id="PR01021">
    <property type="entry name" value="OMPADOMAIN"/>
</dbReference>
<dbReference type="STRING" id="946333.A4W93_24850"/>
<name>A0A1W6LFB7_9BURK</name>
<dbReference type="InterPro" id="IPR006143">
    <property type="entry name" value="RND_pump_MFP"/>
</dbReference>
<dbReference type="PROSITE" id="PS51123">
    <property type="entry name" value="OMPA_2"/>
    <property type="match status" value="1"/>
</dbReference>
<dbReference type="InterPro" id="IPR058624">
    <property type="entry name" value="MdtA-like_HH"/>
</dbReference>
<evidence type="ECO:0000313" key="5">
    <source>
        <dbReference type="EMBL" id="ARN22878.1"/>
    </source>
</evidence>
<dbReference type="GO" id="GO:0005886">
    <property type="term" value="C:plasma membrane"/>
    <property type="evidence" value="ECO:0007669"/>
    <property type="project" value="TreeGrafter"/>
</dbReference>
<dbReference type="GO" id="GO:0046677">
    <property type="term" value="P:response to antibiotic"/>
    <property type="evidence" value="ECO:0007669"/>
    <property type="project" value="TreeGrafter"/>
</dbReference>
<dbReference type="Pfam" id="PF00691">
    <property type="entry name" value="OmpA"/>
    <property type="match status" value="1"/>
</dbReference>
<comment type="subcellular location">
    <subcellularLocation>
        <location evidence="1">Cell envelope</location>
    </subcellularLocation>
    <subcellularLocation>
        <location evidence="2">Membrane</location>
    </subcellularLocation>
</comment>
<dbReference type="PANTHER" id="PTHR30158">
    <property type="entry name" value="ACRA/E-RELATED COMPONENT OF DRUG EFFLUX TRANSPORTER"/>
    <property type="match status" value="1"/>
</dbReference>
<dbReference type="Gene3D" id="2.40.50.100">
    <property type="match status" value="1"/>
</dbReference>
<dbReference type="RefSeq" id="WP_085753186.1">
    <property type="nucleotide sequence ID" value="NZ_BSPR01000015.1"/>
</dbReference>
<dbReference type="Pfam" id="PF25944">
    <property type="entry name" value="Beta-barrel_RND"/>
    <property type="match status" value="1"/>
</dbReference>
<dbReference type="GO" id="GO:0022857">
    <property type="term" value="F:transmembrane transporter activity"/>
    <property type="evidence" value="ECO:0007669"/>
    <property type="project" value="InterPro"/>
</dbReference>
<dbReference type="OrthoDB" id="9783047at2"/>
<evidence type="ECO:0000313" key="6">
    <source>
        <dbReference type="Proteomes" id="UP000193427"/>
    </source>
</evidence>
<dbReference type="Gene3D" id="3.30.1330.60">
    <property type="entry name" value="OmpA-like domain"/>
    <property type="match status" value="1"/>
</dbReference>
<dbReference type="GO" id="GO:0030313">
    <property type="term" value="C:cell envelope"/>
    <property type="evidence" value="ECO:0007669"/>
    <property type="project" value="UniProtKB-SubCell"/>
</dbReference>
<dbReference type="InterPro" id="IPR058627">
    <property type="entry name" value="MdtA-like_C"/>
</dbReference>
<dbReference type="InterPro" id="IPR058626">
    <property type="entry name" value="MdtA-like_b-barrel"/>
</dbReference>
<dbReference type="NCBIfam" id="TIGR01730">
    <property type="entry name" value="RND_mfp"/>
    <property type="match status" value="1"/>
</dbReference>
<keyword evidence="4" id="KW-0472">Membrane</keyword>
<dbReference type="InterPro" id="IPR006664">
    <property type="entry name" value="OMP_bac"/>
</dbReference>
<keyword evidence="6" id="KW-1185">Reference proteome</keyword>
<dbReference type="InterPro" id="IPR036737">
    <property type="entry name" value="OmpA-like_sf"/>
</dbReference>
<proteinExistence type="inferred from homology"/>
<dbReference type="Pfam" id="PF25876">
    <property type="entry name" value="HH_MFP_RND"/>
    <property type="match status" value="1"/>
</dbReference>
<evidence type="ECO:0000256" key="2">
    <source>
        <dbReference type="ARBA" id="ARBA00004370"/>
    </source>
</evidence>
<dbReference type="SUPFAM" id="SSF103088">
    <property type="entry name" value="OmpA-like"/>
    <property type="match status" value="1"/>
</dbReference>
<sequence>MSLRMMLLMAAAVLATACSKPPPAAAPPAPAEVAALTVSAREVPVTFEFVGQTESSQQVEIRARIDGFLEKRVYTEGSAVKAGQVMFLIDRKPFDANLAAANAELAQQQARLTTARANLTRVKPLVADHALSARDLDDATGQEQAAAAAVEAAKAKVTDAKLNAGYATITSPVSGLSSFAKVQEGAYVNASNSLLTYVAKLDPMRVNFSLSENEVLRVRAETAKGQLKGSDRAHYTVTLRMADGSIYPFPGRITFADAAFSQDTGTFLLRAELPNPKGDLHPGQFVRVSVYGFTRPNSIVLPQRAVQQGPRGYFVWLVDKDNKAAQREVEAGEWLGDNWLVGSGLKDGDRVVVDGVMRLAPGVPVKATAAPAVVIPTAAEMQASAAGAAGGTGAHVAAPAGGLGRVLFAKGSAVLDTRAKATLEQLAATMKASPSLHVTVSGYVDSDGSHAANTTLAKNRAVAVRDALAAAGVQADRIALRPPADIVGGADHDQARRVDIAEAAAR</sequence>
<dbReference type="EMBL" id="CP015118">
    <property type="protein sequence ID" value="ARN22878.1"/>
    <property type="molecule type" value="Genomic_DNA"/>
</dbReference>
<dbReference type="Pfam" id="PF25967">
    <property type="entry name" value="RND-MFP_C"/>
    <property type="match status" value="1"/>
</dbReference>
<dbReference type="Pfam" id="PF25917">
    <property type="entry name" value="BSH_RND"/>
    <property type="match status" value="1"/>
</dbReference>
<comment type="similarity">
    <text evidence="3">Belongs to the membrane fusion protein (MFP) (TC 8.A.1) family.</text>
</comment>
<dbReference type="Proteomes" id="UP000193427">
    <property type="component" value="Chromosome"/>
</dbReference>
<dbReference type="KEGG" id="rgu:A4W93_24850"/>
<accession>A0A1W6LFB7</accession>